<dbReference type="Pfam" id="PF00059">
    <property type="entry name" value="Lectin_C"/>
    <property type="match status" value="1"/>
</dbReference>
<evidence type="ECO:0000256" key="1">
    <source>
        <dbReference type="ARBA" id="ARBA00004613"/>
    </source>
</evidence>
<reference evidence="10" key="3">
    <citation type="submission" date="2025-08" db="UniProtKB">
        <authorList>
            <consortium name="Ensembl"/>
        </authorList>
    </citation>
    <scope>IDENTIFICATION</scope>
    <source>
        <strain evidence="10">HNI</strain>
    </source>
</reference>
<dbReference type="PANTHER" id="PTHR12352">
    <property type="entry name" value="SECRETED MODULAR CALCIUM-BINDING PROTEIN"/>
    <property type="match status" value="1"/>
</dbReference>
<feature type="signal peptide" evidence="7">
    <location>
        <begin position="1"/>
        <end position="19"/>
    </location>
</feature>
<dbReference type="InterPro" id="IPR036857">
    <property type="entry name" value="Thyroglobulin_1_sf"/>
</dbReference>
<dbReference type="InterPro" id="IPR051950">
    <property type="entry name" value="Dev_reg/Prot_inhib"/>
</dbReference>
<feature type="disulfide bond" evidence="5">
    <location>
        <begin position="248"/>
        <end position="255"/>
    </location>
</feature>
<dbReference type="Pfam" id="PF00086">
    <property type="entry name" value="Thyroglobulin_1"/>
    <property type="match status" value="3"/>
</dbReference>
<dbReference type="CDD" id="cd00191">
    <property type="entry name" value="TY"/>
    <property type="match status" value="3"/>
</dbReference>
<feature type="compositionally biased region" description="Basic and acidic residues" evidence="6">
    <location>
        <begin position="294"/>
        <end position="422"/>
    </location>
</feature>
<dbReference type="PROSITE" id="PS00484">
    <property type="entry name" value="THYROGLOBULIN_1_1"/>
    <property type="match status" value="1"/>
</dbReference>
<evidence type="ECO:0000313" key="11">
    <source>
        <dbReference type="Proteomes" id="UP000265180"/>
    </source>
</evidence>
<evidence type="ECO:0000256" key="3">
    <source>
        <dbReference type="ARBA" id="ARBA00022737"/>
    </source>
</evidence>
<dbReference type="CDD" id="cd00037">
    <property type="entry name" value="CLECT"/>
    <property type="match status" value="1"/>
</dbReference>
<proteinExistence type="predicted"/>
<feature type="domain" description="Thyroglobulin type-1" evidence="9">
    <location>
        <begin position="45"/>
        <end position="102"/>
    </location>
</feature>
<dbReference type="Ensembl" id="ENSORLT00020030544.1">
    <property type="protein sequence ID" value="ENSORLP00020035205.1"/>
    <property type="gene ID" value="ENSORLG00020022041.1"/>
</dbReference>
<reference evidence="10 11" key="2">
    <citation type="submission" date="2017-04" db="EMBL/GenBank/DDBJ databases">
        <title>CpG methylation of centromeres and impact of large insertions on vertebrate speciation.</title>
        <authorList>
            <person name="Ichikawa K."/>
            <person name="Yoshimura J."/>
            <person name="Morishita S."/>
        </authorList>
    </citation>
    <scope>NUCLEOTIDE SEQUENCE</scope>
    <source>
        <strain evidence="10 11">HNI</strain>
    </source>
</reference>
<dbReference type="InterPro" id="IPR000716">
    <property type="entry name" value="Thyroglobulin_1"/>
</dbReference>
<dbReference type="InterPro" id="IPR016186">
    <property type="entry name" value="C-type_lectin-like/link_sf"/>
</dbReference>
<dbReference type="SUPFAM" id="SSF56436">
    <property type="entry name" value="C-type lectin-like"/>
    <property type="match status" value="1"/>
</dbReference>
<reference key="1">
    <citation type="journal article" date="2007" name="Nature">
        <title>The medaka draft genome and insights into vertebrate genome evolution.</title>
        <authorList>
            <person name="Kasahara M."/>
            <person name="Naruse K."/>
            <person name="Sasaki S."/>
            <person name="Nakatani Y."/>
            <person name="Qu W."/>
            <person name="Ahsan B."/>
            <person name="Yamada T."/>
            <person name="Nagayasu Y."/>
            <person name="Doi K."/>
            <person name="Kasai Y."/>
            <person name="Jindo T."/>
            <person name="Kobayashi D."/>
            <person name="Shimada A."/>
            <person name="Toyoda A."/>
            <person name="Kuroki Y."/>
            <person name="Fujiyama A."/>
            <person name="Sasaki T."/>
            <person name="Shimizu A."/>
            <person name="Asakawa S."/>
            <person name="Shimizu N."/>
            <person name="Hashimoto S."/>
            <person name="Yang J."/>
            <person name="Lee Y."/>
            <person name="Matsushima K."/>
            <person name="Sugano S."/>
            <person name="Sakaizumi M."/>
            <person name="Narita T."/>
            <person name="Ohishi K."/>
            <person name="Haga S."/>
            <person name="Ohta F."/>
            <person name="Nomoto H."/>
            <person name="Nogata K."/>
            <person name="Morishita T."/>
            <person name="Endo T."/>
            <person name="Shin-I T."/>
            <person name="Takeda H."/>
            <person name="Morishita S."/>
            <person name="Kohara Y."/>
        </authorList>
    </citation>
    <scope>NUCLEOTIDE SEQUENCE [LARGE SCALE GENOMIC DNA]</scope>
    <source>
        <strain>Hd-rR</strain>
    </source>
</reference>
<dbReference type="SMART" id="SM00034">
    <property type="entry name" value="CLECT"/>
    <property type="match status" value="1"/>
</dbReference>
<feature type="chain" id="PRO_5018186932" evidence="7">
    <location>
        <begin position="20"/>
        <end position="565"/>
    </location>
</feature>
<comment type="subcellular location">
    <subcellularLocation>
        <location evidence="1">Secreted</location>
    </subcellularLocation>
</comment>
<dbReference type="AlphaFoldDB" id="A0A3P9MQH8"/>
<feature type="disulfide bond" evidence="5">
    <location>
        <begin position="159"/>
        <end position="166"/>
    </location>
</feature>
<dbReference type="InterPro" id="IPR016187">
    <property type="entry name" value="CTDL_fold"/>
</dbReference>
<evidence type="ECO:0000256" key="6">
    <source>
        <dbReference type="SAM" id="MobiDB-lite"/>
    </source>
</evidence>
<evidence type="ECO:0000259" key="9">
    <source>
        <dbReference type="PROSITE" id="PS51162"/>
    </source>
</evidence>
<sequence length="565" mass="61538">MKLHAVILGVCSVLSLTQALPVNVTFTVDTGDSGIQIRGLCNLTNQFCPHTLGSYCPQCAADGNFLPRQCSGSTGYCWCVNVITGEMLPNSRVPPGHPPPICALAVNPTDTVHNGESMMVDSSVQIRGLCNLISQECILIMGAQCPQCAADGNFLPRQCFGSTGYCWCVNVTTGEMIPNSMVPPGPKPLKCALPVNPTDTVHNGESMMVDSGDHIRGLCDFKKQNCIPVIGAQCPQCAADGNFLPEQCSGSTGYCWCVNVTTGEKIPNSMVPPGHTPPKCGSSSEESSDSSSSEETKEQKDSDSSSSEETKEEKDSDSSSSDESKKPHDKEEKDSDSSSSEETKEEKDSDSSSSDESKKHHDKEEKDSDSSSSEETKEEKDSDSSSSDESTKQDEDSSTSEETKKDQNSDSSSSDKSHDDSKSSSSEEDSGCPDDWTRFGQQCFIFINSPKTWAEAESYCQFDGSNLASIHSYEQNHFLQSLTRADTHNFPQAWIGGTDTMHFGLWTWSDGSRFLYENWSDKGKDGDADRCLKINYHYELKWTAARCSESLPFVCSKNAEKENEA</sequence>
<keyword evidence="2" id="KW-0964">Secreted</keyword>
<dbReference type="InterPro" id="IPR001304">
    <property type="entry name" value="C-type_lectin-like"/>
</dbReference>
<keyword evidence="4 5" id="KW-1015">Disulfide bond</keyword>
<reference evidence="10" key="4">
    <citation type="submission" date="2025-09" db="UniProtKB">
        <authorList>
            <consortium name="Ensembl"/>
        </authorList>
    </citation>
    <scope>IDENTIFICATION</scope>
    <source>
        <strain evidence="10">HNI</strain>
    </source>
</reference>
<accession>A0A3P9MQH8</accession>
<name>A0A3P9MQH8_ORYLA</name>
<evidence type="ECO:0000256" key="2">
    <source>
        <dbReference type="ARBA" id="ARBA00022525"/>
    </source>
</evidence>
<evidence type="ECO:0000259" key="8">
    <source>
        <dbReference type="PROSITE" id="PS50041"/>
    </source>
</evidence>
<evidence type="ECO:0000256" key="5">
    <source>
        <dbReference type="PROSITE-ProRule" id="PRU00500"/>
    </source>
</evidence>
<dbReference type="Gene3D" id="4.10.800.10">
    <property type="entry name" value="Thyroglobulin type-1"/>
    <property type="match status" value="3"/>
</dbReference>
<dbReference type="GO" id="GO:0005576">
    <property type="term" value="C:extracellular region"/>
    <property type="evidence" value="ECO:0007669"/>
    <property type="project" value="UniProtKB-SubCell"/>
</dbReference>
<dbReference type="SMART" id="SM00211">
    <property type="entry name" value="TY"/>
    <property type="match status" value="3"/>
</dbReference>
<feature type="region of interest" description="Disordered" evidence="6">
    <location>
        <begin position="266"/>
        <end position="434"/>
    </location>
</feature>
<dbReference type="PANTHER" id="PTHR12352:SF3">
    <property type="entry name" value="NIDOGEN-2"/>
    <property type="match status" value="1"/>
</dbReference>
<protein>
    <submittedName>
        <fullName evidence="10">LisH domain-containing protein C1711.05-like</fullName>
    </submittedName>
</protein>
<feature type="domain" description="Thyroglobulin type-1" evidence="9">
    <location>
        <begin position="134"/>
        <end position="191"/>
    </location>
</feature>
<dbReference type="PROSITE" id="PS51162">
    <property type="entry name" value="THYROGLOBULIN_1_2"/>
    <property type="match status" value="3"/>
</dbReference>
<comment type="caution">
    <text evidence="5">Lacks conserved residue(s) required for the propagation of feature annotation.</text>
</comment>
<dbReference type="PROSITE" id="PS50041">
    <property type="entry name" value="C_TYPE_LECTIN_2"/>
    <property type="match status" value="1"/>
</dbReference>
<keyword evidence="7" id="KW-0732">Signal</keyword>
<dbReference type="SUPFAM" id="SSF57610">
    <property type="entry name" value="Thyroglobulin type-1 domain"/>
    <property type="match status" value="3"/>
</dbReference>
<dbReference type="Gene3D" id="3.10.100.10">
    <property type="entry name" value="Mannose-Binding Protein A, subunit A"/>
    <property type="match status" value="1"/>
</dbReference>
<feature type="disulfide bond" evidence="5">
    <location>
        <begin position="70"/>
        <end position="77"/>
    </location>
</feature>
<evidence type="ECO:0000256" key="7">
    <source>
        <dbReference type="SAM" id="SignalP"/>
    </source>
</evidence>
<evidence type="ECO:0000256" key="4">
    <source>
        <dbReference type="ARBA" id="ARBA00023157"/>
    </source>
</evidence>
<dbReference type="PRINTS" id="PR01504">
    <property type="entry name" value="PNCREATITSAP"/>
</dbReference>
<feature type="compositionally biased region" description="Low complexity" evidence="6">
    <location>
        <begin position="282"/>
        <end position="293"/>
    </location>
</feature>
<keyword evidence="3" id="KW-0677">Repeat</keyword>
<evidence type="ECO:0000313" key="10">
    <source>
        <dbReference type="Ensembl" id="ENSORLP00020035205.1"/>
    </source>
</evidence>
<feature type="domain" description="C-type lectin" evidence="8">
    <location>
        <begin position="439"/>
        <end position="556"/>
    </location>
</feature>
<dbReference type="Proteomes" id="UP000265180">
    <property type="component" value="Chromosome 18"/>
</dbReference>
<organism evidence="10 11">
    <name type="scientific">Oryzias latipes</name>
    <name type="common">Japanese rice fish</name>
    <name type="synonym">Japanese killifish</name>
    <dbReference type="NCBI Taxonomy" id="8090"/>
    <lineage>
        <taxon>Eukaryota</taxon>
        <taxon>Metazoa</taxon>
        <taxon>Chordata</taxon>
        <taxon>Craniata</taxon>
        <taxon>Vertebrata</taxon>
        <taxon>Euteleostomi</taxon>
        <taxon>Actinopterygii</taxon>
        <taxon>Neopterygii</taxon>
        <taxon>Teleostei</taxon>
        <taxon>Neoteleostei</taxon>
        <taxon>Acanthomorphata</taxon>
        <taxon>Ovalentaria</taxon>
        <taxon>Atherinomorphae</taxon>
        <taxon>Beloniformes</taxon>
        <taxon>Adrianichthyidae</taxon>
        <taxon>Oryziinae</taxon>
        <taxon>Oryzias</taxon>
    </lineage>
</organism>
<feature type="domain" description="Thyroglobulin type-1" evidence="9">
    <location>
        <begin position="223"/>
        <end position="280"/>
    </location>
</feature>